<feature type="region of interest" description="Disordered" evidence="9">
    <location>
        <begin position="171"/>
        <end position="198"/>
    </location>
</feature>
<keyword evidence="2" id="KW-0723">Serine/threonine-protein kinase</keyword>
<dbReference type="GO" id="GO:0005952">
    <property type="term" value="C:cAMP-dependent protein kinase complex"/>
    <property type="evidence" value="ECO:0007669"/>
    <property type="project" value="TreeGrafter"/>
</dbReference>
<dbReference type="EC" id="2.7.11.11" evidence="1"/>
<dbReference type="Proteomes" id="UP001211907">
    <property type="component" value="Unassembled WGS sequence"/>
</dbReference>
<dbReference type="Pfam" id="PF00069">
    <property type="entry name" value="Pkinase"/>
    <property type="match status" value="1"/>
</dbReference>
<accession>A0AAD5SPI5</accession>
<evidence type="ECO:0000256" key="1">
    <source>
        <dbReference type="ARBA" id="ARBA00012444"/>
    </source>
</evidence>
<keyword evidence="6" id="KW-0067">ATP-binding</keyword>
<dbReference type="SMART" id="SM00220">
    <property type="entry name" value="S_TKc"/>
    <property type="match status" value="1"/>
</dbReference>
<protein>
    <recommendedName>
        <fullName evidence="1">cAMP-dependent protein kinase</fullName>
        <ecNumber evidence="1">2.7.11.11</ecNumber>
    </recommendedName>
</protein>
<evidence type="ECO:0000256" key="3">
    <source>
        <dbReference type="ARBA" id="ARBA00022679"/>
    </source>
</evidence>
<evidence type="ECO:0000259" key="10">
    <source>
        <dbReference type="PROSITE" id="PS50011"/>
    </source>
</evidence>
<keyword evidence="4" id="KW-0547">Nucleotide-binding</keyword>
<dbReference type="InterPro" id="IPR000719">
    <property type="entry name" value="Prot_kinase_dom"/>
</dbReference>
<dbReference type="GO" id="GO:0005829">
    <property type="term" value="C:cytosol"/>
    <property type="evidence" value="ECO:0007669"/>
    <property type="project" value="TreeGrafter"/>
</dbReference>
<dbReference type="GO" id="GO:0004691">
    <property type="term" value="F:cAMP-dependent protein kinase activity"/>
    <property type="evidence" value="ECO:0007669"/>
    <property type="project" value="UniProtKB-EC"/>
</dbReference>
<evidence type="ECO:0000256" key="6">
    <source>
        <dbReference type="ARBA" id="ARBA00022840"/>
    </source>
</evidence>
<dbReference type="FunFam" id="3.30.200.20:FF:000042">
    <property type="entry name" value="Aurora kinase A"/>
    <property type="match status" value="1"/>
</dbReference>
<dbReference type="PANTHER" id="PTHR24353">
    <property type="entry name" value="CYCLIC NUCLEOTIDE-DEPENDENT PROTEIN KINASE"/>
    <property type="match status" value="1"/>
</dbReference>
<feature type="region of interest" description="Disordered" evidence="9">
    <location>
        <begin position="285"/>
        <end position="322"/>
    </location>
</feature>
<reference evidence="11" key="1">
    <citation type="submission" date="2020-05" db="EMBL/GenBank/DDBJ databases">
        <title>Phylogenomic resolution of chytrid fungi.</title>
        <authorList>
            <person name="Stajich J.E."/>
            <person name="Amses K."/>
            <person name="Simmons R."/>
            <person name="Seto K."/>
            <person name="Myers J."/>
            <person name="Bonds A."/>
            <person name="Quandt C.A."/>
            <person name="Barry K."/>
            <person name="Liu P."/>
            <person name="Grigoriev I."/>
            <person name="Longcore J.E."/>
            <person name="James T.Y."/>
        </authorList>
    </citation>
    <scope>NUCLEOTIDE SEQUENCE</scope>
    <source>
        <strain evidence="11">JEL0513</strain>
    </source>
</reference>
<dbReference type="SUPFAM" id="SSF56112">
    <property type="entry name" value="Protein kinase-like (PK-like)"/>
    <property type="match status" value="1"/>
</dbReference>
<feature type="compositionally biased region" description="Polar residues" evidence="9">
    <location>
        <begin position="188"/>
        <end position="198"/>
    </location>
</feature>
<evidence type="ECO:0000256" key="9">
    <source>
        <dbReference type="SAM" id="MobiDB-lite"/>
    </source>
</evidence>
<feature type="region of interest" description="Disordered" evidence="9">
    <location>
        <begin position="101"/>
        <end position="121"/>
    </location>
</feature>
<dbReference type="GO" id="GO:0005524">
    <property type="term" value="F:ATP binding"/>
    <property type="evidence" value="ECO:0007669"/>
    <property type="project" value="UniProtKB-KW"/>
</dbReference>
<name>A0AAD5SPI5_9FUNG</name>
<keyword evidence="5" id="KW-0418">Kinase</keyword>
<evidence type="ECO:0000256" key="2">
    <source>
        <dbReference type="ARBA" id="ARBA00022527"/>
    </source>
</evidence>
<proteinExistence type="predicted"/>
<comment type="catalytic activity">
    <reaction evidence="8">
        <text>L-seryl-[protein] + ATP = O-phospho-L-seryl-[protein] + ADP + H(+)</text>
        <dbReference type="Rhea" id="RHEA:17989"/>
        <dbReference type="Rhea" id="RHEA-COMP:9863"/>
        <dbReference type="Rhea" id="RHEA-COMP:11604"/>
        <dbReference type="ChEBI" id="CHEBI:15378"/>
        <dbReference type="ChEBI" id="CHEBI:29999"/>
        <dbReference type="ChEBI" id="CHEBI:30616"/>
        <dbReference type="ChEBI" id="CHEBI:83421"/>
        <dbReference type="ChEBI" id="CHEBI:456216"/>
        <dbReference type="EC" id="2.7.11.11"/>
    </reaction>
</comment>
<comment type="caution">
    <text evidence="11">The sequence shown here is derived from an EMBL/GenBank/DDBJ whole genome shotgun (WGS) entry which is preliminary data.</text>
</comment>
<evidence type="ECO:0000256" key="4">
    <source>
        <dbReference type="ARBA" id="ARBA00022741"/>
    </source>
</evidence>
<feature type="domain" description="Protein kinase" evidence="10">
    <location>
        <begin position="426"/>
        <end position="554"/>
    </location>
</feature>
<feature type="non-terminal residue" evidence="11">
    <location>
        <position position="1"/>
    </location>
</feature>
<dbReference type="InterPro" id="IPR011009">
    <property type="entry name" value="Kinase-like_dom_sf"/>
</dbReference>
<keyword evidence="3" id="KW-0808">Transferase</keyword>
<organism evidence="11 12">
    <name type="scientific">Physocladia obscura</name>
    <dbReference type="NCBI Taxonomy" id="109957"/>
    <lineage>
        <taxon>Eukaryota</taxon>
        <taxon>Fungi</taxon>
        <taxon>Fungi incertae sedis</taxon>
        <taxon>Chytridiomycota</taxon>
        <taxon>Chytridiomycota incertae sedis</taxon>
        <taxon>Chytridiomycetes</taxon>
        <taxon>Chytridiales</taxon>
        <taxon>Chytriomycetaceae</taxon>
        <taxon>Physocladia</taxon>
    </lineage>
</organism>
<dbReference type="PROSITE" id="PS50011">
    <property type="entry name" value="PROTEIN_KINASE_DOM"/>
    <property type="match status" value="1"/>
</dbReference>
<dbReference type="Gene3D" id="1.10.510.10">
    <property type="entry name" value="Transferase(Phosphotransferase) domain 1"/>
    <property type="match status" value="1"/>
</dbReference>
<evidence type="ECO:0000313" key="11">
    <source>
        <dbReference type="EMBL" id="KAJ3082349.1"/>
    </source>
</evidence>
<keyword evidence="12" id="KW-1185">Reference proteome</keyword>
<dbReference type="AlphaFoldDB" id="A0AAD5SPI5"/>
<evidence type="ECO:0000256" key="7">
    <source>
        <dbReference type="ARBA" id="ARBA00047292"/>
    </source>
</evidence>
<dbReference type="GO" id="GO:0005634">
    <property type="term" value="C:nucleus"/>
    <property type="evidence" value="ECO:0007669"/>
    <property type="project" value="TreeGrafter"/>
</dbReference>
<evidence type="ECO:0000313" key="12">
    <source>
        <dbReference type="Proteomes" id="UP001211907"/>
    </source>
</evidence>
<evidence type="ECO:0000256" key="8">
    <source>
        <dbReference type="ARBA" id="ARBA00047454"/>
    </source>
</evidence>
<evidence type="ECO:0000256" key="5">
    <source>
        <dbReference type="ARBA" id="ARBA00022777"/>
    </source>
</evidence>
<dbReference type="Gene3D" id="3.30.200.20">
    <property type="entry name" value="Phosphorylase Kinase, domain 1"/>
    <property type="match status" value="1"/>
</dbReference>
<gene>
    <name evidence="11" type="ORF">HK100_009695</name>
</gene>
<comment type="catalytic activity">
    <reaction evidence="7">
        <text>L-threonyl-[protein] + ATP = O-phospho-L-threonyl-[protein] + ADP + H(+)</text>
        <dbReference type="Rhea" id="RHEA:46608"/>
        <dbReference type="Rhea" id="RHEA-COMP:11060"/>
        <dbReference type="Rhea" id="RHEA-COMP:11605"/>
        <dbReference type="ChEBI" id="CHEBI:15378"/>
        <dbReference type="ChEBI" id="CHEBI:30013"/>
        <dbReference type="ChEBI" id="CHEBI:30616"/>
        <dbReference type="ChEBI" id="CHEBI:61977"/>
        <dbReference type="ChEBI" id="CHEBI:456216"/>
        <dbReference type="EC" id="2.7.11.11"/>
    </reaction>
</comment>
<sequence length="554" mass="60206">MFQRKEENSNSSGSSLLSKLTIRKKDDASLAAKAIAYAASTMQITQENYNSSHPKLSTSDEGITAATSAITVASLGITPTRLQQQHAKSKSVLLTEDGKLEDHQHQQQQTASPLERKKSFGGNLFNSLRRSKSAIKSINQQQPDPITAVPLKKDDHQTTSLFVSSKEQTTSTLSISKEKGGGEYTGRCSVSSRHGGNNQTMSMHGVDEAATVPAIPSTVSRTKSINSMLGKKLSVAASLSQKNSSQGNLAIGGAGSDQIIFKVDQNTAPMMPSNKKSITGQQKFDFLSKPNIGGGTNDDDATSISSAISQQGNSSNLSKDKSFTKSMPKISLFGRKSMKGLRSATEKPNAITASTKFASGHNLNTPTTTANLNASTGNKQSIDNSSGGEYGNIAFATLTVDKRNAGLSAYEISSTQAQRTYTLDDFQIVRKAGKGGFATVFLVRMKAASGRYYALKAIKKADLIKLKQEKQVINEKAILKEIKHNFIVELYFTFQDSHYLYMVIEYIDGGDLFSYLRKVQKFGEDDGRFYTCEVLVALQYLHSHSIVYRDLKPE</sequence>
<dbReference type="PANTHER" id="PTHR24353:SF153">
    <property type="entry name" value="CAMP-DEPENDENT PROTEIN KINASE CATALYTIC SUBUNIT 1"/>
    <property type="match status" value="1"/>
</dbReference>
<dbReference type="EMBL" id="JADGJH010005060">
    <property type="protein sequence ID" value="KAJ3082349.1"/>
    <property type="molecule type" value="Genomic_DNA"/>
</dbReference>